<dbReference type="GO" id="GO:0046872">
    <property type="term" value="F:metal ion binding"/>
    <property type="evidence" value="ECO:0007669"/>
    <property type="project" value="UniProtKB-KW"/>
</dbReference>
<keyword evidence="4" id="KW-0862">Zinc</keyword>
<dbReference type="InterPro" id="IPR050178">
    <property type="entry name" value="AspA/AstE_fam"/>
</dbReference>
<dbReference type="RefSeq" id="WP_090205144.1">
    <property type="nucleotide sequence ID" value="NZ_FOFO01000008.1"/>
</dbReference>
<accession>A0A1H9BDJ4</accession>
<dbReference type="AlphaFoldDB" id="A0A1H9BDJ4"/>
<dbReference type="GO" id="GO:0016788">
    <property type="term" value="F:hydrolase activity, acting on ester bonds"/>
    <property type="evidence" value="ECO:0007669"/>
    <property type="project" value="InterPro"/>
</dbReference>
<proteinExistence type="predicted"/>
<gene>
    <name evidence="6" type="ORF">SAMN05421693_10893</name>
</gene>
<evidence type="ECO:0000256" key="4">
    <source>
        <dbReference type="ARBA" id="ARBA00022833"/>
    </source>
</evidence>
<name>A0A1H9BDJ4_9GAMM</name>
<feature type="domain" description="Succinylglutamate desuccinylase/Aspartoacylase catalytic" evidence="5">
    <location>
        <begin position="19"/>
        <end position="116"/>
    </location>
</feature>
<dbReference type="STRING" id="867345.SAMN05421693_10893"/>
<dbReference type="GO" id="GO:0005829">
    <property type="term" value="C:cytosol"/>
    <property type="evidence" value="ECO:0007669"/>
    <property type="project" value="TreeGrafter"/>
</dbReference>
<evidence type="ECO:0000256" key="2">
    <source>
        <dbReference type="ARBA" id="ARBA00022723"/>
    </source>
</evidence>
<dbReference type="PANTHER" id="PTHR15162:SF7">
    <property type="entry name" value="SUCCINYLGLUTAMATE DESUCCINYLASE"/>
    <property type="match status" value="1"/>
</dbReference>
<evidence type="ECO:0000313" key="6">
    <source>
        <dbReference type="EMBL" id="SEP86955.1"/>
    </source>
</evidence>
<sequence>MSHHPTLIRSITYHGLNSGVRLIVLGAVHGNETCGTLGIERVMAALDSGELILNRGLVTFVPIANPLAFSRRQRMGERNLNRNFRISDPPVDFEDHLANRLGPLLARHDVLLDLHSFHTPGEPFVMLGPPNNTGELEPFTQAAEEEALARRLGARRIVEGWLETYALGVARRLRHPNPDLRAQMLGTDPGYGIGTTEFMRAQGGYALTLECGQHEAPDAPHVAHQAILNTLAHLHLVDSLPLPAPVSHPQVLKLVDVIDRNHPQDHFSRDWTSFDPIHTGDEIGRRHDGTPVLAPADGFIVFPNPNALPGNEWFYRAEPSFRLAPSN</sequence>
<reference evidence="6 7" key="1">
    <citation type="submission" date="2016-10" db="EMBL/GenBank/DDBJ databases">
        <authorList>
            <person name="de Groot N.N."/>
        </authorList>
    </citation>
    <scope>NUCLEOTIDE SEQUENCE [LARGE SCALE GENOMIC DNA]</scope>
    <source>
        <strain evidence="6 7">B7-7</strain>
    </source>
</reference>
<dbReference type="SUPFAM" id="SSF53187">
    <property type="entry name" value="Zn-dependent exopeptidases"/>
    <property type="match status" value="1"/>
</dbReference>
<organism evidence="6 7">
    <name type="scientific">Ectothiorhodospira magna</name>
    <dbReference type="NCBI Taxonomy" id="867345"/>
    <lineage>
        <taxon>Bacteria</taxon>
        <taxon>Pseudomonadati</taxon>
        <taxon>Pseudomonadota</taxon>
        <taxon>Gammaproteobacteria</taxon>
        <taxon>Chromatiales</taxon>
        <taxon>Ectothiorhodospiraceae</taxon>
        <taxon>Ectothiorhodospira</taxon>
    </lineage>
</organism>
<evidence type="ECO:0000259" key="5">
    <source>
        <dbReference type="Pfam" id="PF24827"/>
    </source>
</evidence>
<keyword evidence="7" id="KW-1185">Reference proteome</keyword>
<evidence type="ECO:0000313" key="7">
    <source>
        <dbReference type="Proteomes" id="UP000199496"/>
    </source>
</evidence>
<comment type="cofactor">
    <cofactor evidence="1">
        <name>Zn(2+)</name>
        <dbReference type="ChEBI" id="CHEBI:29105"/>
    </cofactor>
</comment>
<keyword evidence="2" id="KW-0479">Metal-binding</keyword>
<dbReference type="PANTHER" id="PTHR15162">
    <property type="entry name" value="ASPARTOACYLASE"/>
    <property type="match status" value="1"/>
</dbReference>
<dbReference type="Proteomes" id="UP000199496">
    <property type="component" value="Unassembled WGS sequence"/>
</dbReference>
<dbReference type="Gene3D" id="3.40.630.10">
    <property type="entry name" value="Zn peptidases"/>
    <property type="match status" value="1"/>
</dbReference>
<dbReference type="EMBL" id="FOFO01000008">
    <property type="protein sequence ID" value="SEP86955.1"/>
    <property type="molecule type" value="Genomic_DNA"/>
</dbReference>
<keyword evidence="3" id="KW-0378">Hydrolase</keyword>
<dbReference type="Pfam" id="PF24827">
    <property type="entry name" value="AstE_AspA_cat"/>
    <property type="match status" value="1"/>
</dbReference>
<evidence type="ECO:0000256" key="3">
    <source>
        <dbReference type="ARBA" id="ARBA00022801"/>
    </source>
</evidence>
<dbReference type="InterPro" id="IPR055438">
    <property type="entry name" value="AstE_AspA_cat"/>
</dbReference>
<dbReference type="OrthoDB" id="9774976at2"/>
<evidence type="ECO:0000256" key="1">
    <source>
        <dbReference type="ARBA" id="ARBA00001947"/>
    </source>
</evidence>
<protein>
    <submittedName>
        <fullName evidence="6">Succinylglutamate desuccinylase / Aspartoacylase family protein</fullName>
    </submittedName>
</protein>